<dbReference type="PRINTS" id="PR00081">
    <property type="entry name" value="GDHRDH"/>
</dbReference>
<evidence type="ECO:0000313" key="2">
    <source>
        <dbReference type="EMBL" id="MVM32100.1"/>
    </source>
</evidence>
<dbReference type="CDD" id="cd05374">
    <property type="entry name" value="17beta-HSD-like_SDR_c"/>
    <property type="match status" value="1"/>
</dbReference>
<sequence>MKKTIDSQLVLITGTSTGFGKLTAITLANAGYTVIATMRGTTGKNAAVAQELATFPNIDVVEMDITSDESVKQAIEQTLAKYGKIDVLVNNAGVSGFGLLEGYSLDQIRAMLEVNLYGVLRTYQAVLPAMRKAKSGLVINLTSGASGFTVPFMVPYLISKFGVETITEGLQDELADYGIENVTIQPGVYPTEMTSGVKDGLNADKPEIVSEYGDSAMAKFNAIGAGFFGKMAEFNMNPQTIADGVLALVEMEKGTRPLRYPLDAIAQGTDKEFIQARADIKAKWVKKYSFSA</sequence>
<evidence type="ECO:0000313" key="3">
    <source>
        <dbReference type="Proteomes" id="UP000436006"/>
    </source>
</evidence>
<dbReference type="AlphaFoldDB" id="A0A7K1SE75"/>
<dbReference type="InterPro" id="IPR051911">
    <property type="entry name" value="SDR_oxidoreductase"/>
</dbReference>
<dbReference type="PRINTS" id="PR00080">
    <property type="entry name" value="SDRFAMILY"/>
</dbReference>
<dbReference type="PANTHER" id="PTHR43976">
    <property type="entry name" value="SHORT CHAIN DEHYDROGENASE"/>
    <property type="match status" value="1"/>
</dbReference>
<organism evidence="2 3">
    <name type="scientific">Spirosoma arboris</name>
    <dbReference type="NCBI Taxonomy" id="2682092"/>
    <lineage>
        <taxon>Bacteria</taxon>
        <taxon>Pseudomonadati</taxon>
        <taxon>Bacteroidota</taxon>
        <taxon>Cytophagia</taxon>
        <taxon>Cytophagales</taxon>
        <taxon>Cytophagaceae</taxon>
        <taxon>Spirosoma</taxon>
    </lineage>
</organism>
<dbReference type="PANTHER" id="PTHR43976:SF9">
    <property type="entry name" value="OXIDOREDUCTASE"/>
    <property type="match status" value="1"/>
</dbReference>
<keyword evidence="3" id="KW-1185">Reference proteome</keyword>
<dbReference type="Gene3D" id="3.40.50.720">
    <property type="entry name" value="NAD(P)-binding Rossmann-like Domain"/>
    <property type="match status" value="1"/>
</dbReference>
<comment type="similarity">
    <text evidence="1">Belongs to the short-chain dehydrogenases/reductases (SDR) family.</text>
</comment>
<gene>
    <name evidence="2" type="ORF">GO755_18770</name>
</gene>
<dbReference type="RefSeq" id="WP_157586813.1">
    <property type="nucleotide sequence ID" value="NZ_WPIN01000006.1"/>
</dbReference>
<protein>
    <submittedName>
        <fullName evidence="2">SDR family NAD(P)-dependent oxidoreductase</fullName>
    </submittedName>
</protein>
<evidence type="ECO:0000256" key="1">
    <source>
        <dbReference type="RuleBase" id="RU000363"/>
    </source>
</evidence>
<dbReference type="InterPro" id="IPR002347">
    <property type="entry name" value="SDR_fam"/>
</dbReference>
<dbReference type="EMBL" id="WPIN01000006">
    <property type="protein sequence ID" value="MVM32100.1"/>
    <property type="molecule type" value="Genomic_DNA"/>
</dbReference>
<dbReference type="Pfam" id="PF00106">
    <property type="entry name" value="adh_short"/>
    <property type="match status" value="1"/>
</dbReference>
<dbReference type="Proteomes" id="UP000436006">
    <property type="component" value="Unassembled WGS sequence"/>
</dbReference>
<reference evidence="2 3" key="1">
    <citation type="submission" date="2019-12" db="EMBL/GenBank/DDBJ databases">
        <title>Spirosoma sp. HMF4905 genome sequencing and assembly.</title>
        <authorList>
            <person name="Kang H."/>
            <person name="Cha I."/>
            <person name="Kim H."/>
            <person name="Joh K."/>
        </authorList>
    </citation>
    <scope>NUCLEOTIDE SEQUENCE [LARGE SCALE GENOMIC DNA]</scope>
    <source>
        <strain evidence="2 3">HMF4905</strain>
    </source>
</reference>
<accession>A0A7K1SE75</accession>
<name>A0A7K1SE75_9BACT</name>
<comment type="caution">
    <text evidence="2">The sequence shown here is derived from an EMBL/GenBank/DDBJ whole genome shotgun (WGS) entry which is preliminary data.</text>
</comment>
<dbReference type="InterPro" id="IPR036291">
    <property type="entry name" value="NAD(P)-bd_dom_sf"/>
</dbReference>
<proteinExistence type="inferred from homology"/>
<dbReference type="SUPFAM" id="SSF51735">
    <property type="entry name" value="NAD(P)-binding Rossmann-fold domains"/>
    <property type="match status" value="1"/>
</dbReference>